<keyword evidence="6" id="KW-0862">Zinc</keyword>
<dbReference type="Pfam" id="PF01431">
    <property type="entry name" value="Peptidase_M13"/>
    <property type="match status" value="1"/>
</dbReference>
<dbReference type="GO" id="GO:0046872">
    <property type="term" value="F:metal ion binding"/>
    <property type="evidence" value="ECO:0007669"/>
    <property type="project" value="UniProtKB-KW"/>
</dbReference>
<dbReference type="VEuPathDB" id="VectorBase:ISCW014756"/>
<evidence type="ECO:0000259" key="9">
    <source>
        <dbReference type="Pfam" id="PF05649"/>
    </source>
</evidence>
<dbReference type="STRING" id="6945.B7QM96"/>
<keyword evidence="5 10" id="KW-0378">Hydrolase</keyword>
<evidence type="ECO:0000256" key="7">
    <source>
        <dbReference type="ARBA" id="ARBA00023049"/>
    </source>
</evidence>
<dbReference type="GO" id="GO:0016485">
    <property type="term" value="P:protein processing"/>
    <property type="evidence" value="ECO:0000318"/>
    <property type="project" value="GO_Central"/>
</dbReference>
<dbReference type="EnsemblMetazoa" id="ISCW014756-RA">
    <property type="protein sequence ID" value="ISCW014756-PA"/>
    <property type="gene ID" value="ISCW014756"/>
</dbReference>
<reference evidence="10 12" key="1">
    <citation type="submission" date="2008-03" db="EMBL/GenBank/DDBJ databases">
        <title>Annotation of Ixodes scapularis.</title>
        <authorList>
            <consortium name="Ixodes scapularis Genome Project Consortium"/>
            <person name="Caler E."/>
            <person name="Hannick L.I."/>
            <person name="Bidwell S."/>
            <person name="Joardar V."/>
            <person name="Thiagarajan M."/>
            <person name="Amedeo P."/>
            <person name="Galinsky K.J."/>
            <person name="Schobel S."/>
            <person name="Inman J."/>
            <person name="Hostetler J."/>
            <person name="Miller J."/>
            <person name="Hammond M."/>
            <person name="Megy K."/>
            <person name="Lawson D."/>
            <person name="Kodira C."/>
            <person name="Sutton G."/>
            <person name="Meyer J."/>
            <person name="Hill C.A."/>
            <person name="Birren B."/>
            <person name="Nene V."/>
            <person name="Collins F."/>
            <person name="Alarcon-Chaidez F."/>
            <person name="Wikel S."/>
            <person name="Strausberg R."/>
        </authorList>
    </citation>
    <scope>NUCLEOTIDE SEQUENCE [LARGE SCALE GENOMIC DNA]</scope>
    <source>
        <strain evidence="12">Wikel</strain>
        <strain evidence="10">Wikel colony</strain>
    </source>
</reference>
<evidence type="ECO:0000256" key="3">
    <source>
        <dbReference type="ARBA" id="ARBA00022670"/>
    </source>
</evidence>
<sequence>CLTPACEKLTRDIRTSMSRRSPPCQDFYKFTCGGWEKSHPGFHDQMEYAYGSVVTEITKNLKKVMVPQANQSAVEKAAAVFQSCVHMINRESSNRDALLRFIGSIGIIWPSGGTVNSLKALDVLVHLSLSLDIHILVTVGLYEAHTGTYSLRISVPQKVVHEYLNDDRISQERIKEVLTLMFGHSNFDAMLKVITIFEKKISNTLHSVIAVRRFTDTIQILNIGTYTPNQPSSEWISAINKQLSIKKAISKRTRVRVDDIAYLEAISELIVELEDQTLLSWFVGWRVVKELASEASFQVGVALAGTDYVFSEQRCFATVRDSVHFALTTPTILSASEESTRSFIANTAVAVRRSYMDKIRQNHWMDFPTKSRALQKARFMKLLDGYPAFAGSPKQLNNFYSYIPDITGDYMSNILTLRKARMNFLKAYLHTRTSESDLHKWNFPFVSQDSLKFHNDLNQIVVPVAAATEPLYLKHFPTSWSFGGLGTAIAEEMSHAFDVIGKNYDESGSPSDWWSNTTLYNSNQRSHCYLKDFALWSQGGQALSTVDQYRALLASIEGVRHGYHAYTLYSAKDRKQLRTIPFLDSEQIFFLGYCYRWCSRREPRNVMNPHMCNFALAYTKEFTDTFNCQKGDPMYFRRKCD</sequence>
<dbReference type="Proteomes" id="UP000001555">
    <property type="component" value="Unassembled WGS sequence"/>
</dbReference>
<evidence type="ECO:0000313" key="10">
    <source>
        <dbReference type="EMBL" id="EEC19968.1"/>
    </source>
</evidence>
<dbReference type="GO" id="GO:0005886">
    <property type="term" value="C:plasma membrane"/>
    <property type="evidence" value="ECO:0000318"/>
    <property type="project" value="GO_Central"/>
</dbReference>
<dbReference type="OrthoDB" id="6482564at2759"/>
<keyword evidence="4" id="KW-0479">Metal-binding</keyword>
<dbReference type="InterPro" id="IPR042089">
    <property type="entry name" value="Peptidase_M13_dom_2"/>
</dbReference>
<name>B7QM96_IXOSC</name>
<protein>
    <submittedName>
        <fullName evidence="10 11">Neprilysin, putative</fullName>
        <ecNumber evidence="10">3.4.24.71</ecNumber>
    </submittedName>
</protein>
<keyword evidence="3" id="KW-0645">Protease</keyword>
<dbReference type="AlphaFoldDB" id="B7QM96"/>
<dbReference type="InterPro" id="IPR008753">
    <property type="entry name" value="Peptidase_M13_N"/>
</dbReference>
<evidence type="ECO:0000256" key="4">
    <source>
        <dbReference type="ARBA" id="ARBA00022723"/>
    </source>
</evidence>
<dbReference type="Gene3D" id="3.40.390.10">
    <property type="entry name" value="Collagenase (Catalytic Domain)"/>
    <property type="match status" value="1"/>
</dbReference>
<evidence type="ECO:0000256" key="1">
    <source>
        <dbReference type="ARBA" id="ARBA00001947"/>
    </source>
</evidence>
<feature type="non-terminal residue" evidence="10">
    <location>
        <position position="1"/>
    </location>
</feature>
<dbReference type="VEuPathDB" id="VectorBase:ISCP_027601"/>
<evidence type="ECO:0000256" key="5">
    <source>
        <dbReference type="ARBA" id="ARBA00022801"/>
    </source>
</evidence>
<dbReference type="VEuPathDB" id="VectorBase:ISCI014756"/>
<dbReference type="PANTHER" id="PTHR11733">
    <property type="entry name" value="ZINC METALLOPROTEASE FAMILY M13 NEPRILYSIN-RELATED"/>
    <property type="match status" value="1"/>
</dbReference>
<evidence type="ECO:0000256" key="6">
    <source>
        <dbReference type="ARBA" id="ARBA00022833"/>
    </source>
</evidence>
<evidence type="ECO:0000259" key="8">
    <source>
        <dbReference type="Pfam" id="PF01431"/>
    </source>
</evidence>
<dbReference type="HOGENOM" id="CLU_028717_0_0_1"/>
<keyword evidence="7" id="KW-0482">Metalloprotease</keyword>
<dbReference type="PANTHER" id="PTHR11733:SF167">
    <property type="entry name" value="FI17812P1-RELATED"/>
    <property type="match status" value="1"/>
</dbReference>
<evidence type="ECO:0000313" key="12">
    <source>
        <dbReference type="Proteomes" id="UP000001555"/>
    </source>
</evidence>
<keyword evidence="12" id="KW-1185">Reference proteome</keyword>
<dbReference type="EMBL" id="ABJB010064757">
    <property type="status" value="NOT_ANNOTATED_CDS"/>
    <property type="molecule type" value="Genomic_DNA"/>
</dbReference>
<evidence type="ECO:0000313" key="11">
    <source>
        <dbReference type="EnsemblMetazoa" id="ISCW014756-PA"/>
    </source>
</evidence>
<feature type="domain" description="Peptidase M13 C-terminal" evidence="8">
    <location>
        <begin position="455"/>
        <end position="640"/>
    </location>
</feature>
<dbReference type="GO" id="GO:0004222">
    <property type="term" value="F:metalloendopeptidase activity"/>
    <property type="evidence" value="ECO:0000318"/>
    <property type="project" value="GO_Central"/>
</dbReference>
<dbReference type="KEGG" id="isc:8043390"/>
<dbReference type="EMBL" id="DS970114">
    <property type="protein sequence ID" value="EEC19968.1"/>
    <property type="molecule type" value="Genomic_DNA"/>
</dbReference>
<dbReference type="InterPro" id="IPR000718">
    <property type="entry name" value="Peptidase_M13"/>
</dbReference>
<dbReference type="Pfam" id="PF05649">
    <property type="entry name" value="Peptidase_M13_N"/>
    <property type="match status" value="1"/>
</dbReference>
<comment type="cofactor">
    <cofactor evidence="1">
        <name>Zn(2+)</name>
        <dbReference type="ChEBI" id="CHEBI:29105"/>
    </cofactor>
</comment>
<dbReference type="EC" id="3.4.24.71" evidence="10"/>
<reference evidence="11" key="2">
    <citation type="submission" date="2020-05" db="UniProtKB">
        <authorList>
            <consortium name="EnsemblMetazoa"/>
        </authorList>
    </citation>
    <scope>IDENTIFICATION</scope>
    <source>
        <strain evidence="11">wikel</strain>
    </source>
</reference>
<organism>
    <name type="scientific">Ixodes scapularis</name>
    <name type="common">Black-legged tick</name>
    <name type="synonym">Deer tick</name>
    <dbReference type="NCBI Taxonomy" id="6945"/>
    <lineage>
        <taxon>Eukaryota</taxon>
        <taxon>Metazoa</taxon>
        <taxon>Ecdysozoa</taxon>
        <taxon>Arthropoda</taxon>
        <taxon>Chelicerata</taxon>
        <taxon>Arachnida</taxon>
        <taxon>Acari</taxon>
        <taxon>Parasitiformes</taxon>
        <taxon>Ixodida</taxon>
        <taxon>Ixodoidea</taxon>
        <taxon>Ixodidae</taxon>
        <taxon>Ixodinae</taxon>
        <taxon>Ixodes</taxon>
    </lineage>
</organism>
<gene>
    <name evidence="11" type="primary">8043390</name>
    <name evidence="10" type="ORF">IscW_ISCW014756</name>
</gene>
<feature type="domain" description="Peptidase M13 N-terminal" evidence="9">
    <location>
        <begin position="23"/>
        <end position="387"/>
    </location>
</feature>
<evidence type="ECO:0000256" key="2">
    <source>
        <dbReference type="ARBA" id="ARBA00007357"/>
    </source>
</evidence>
<dbReference type="PaxDb" id="6945-B7QM96"/>
<dbReference type="Gene3D" id="1.10.1380.10">
    <property type="entry name" value="Neutral endopeptidase , domain2"/>
    <property type="match status" value="1"/>
</dbReference>
<comment type="similarity">
    <text evidence="2">Belongs to the peptidase M13 family.</text>
</comment>
<dbReference type="InterPro" id="IPR024079">
    <property type="entry name" value="MetalloPept_cat_dom_sf"/>
</dbReference>
<proteinExistence type="inferred from homology"/>
<accession>B7QM96</accession>
<dbReference type="SUPFAM" id="SSF55486">
    <property type="entry name" value="Metalloproteases ('zincins'), catalytic domain"/>
    <property type="match status" value="1"/>
</dbReference>
<dbReference type="CDD" id="cd08662">
    <property type="entry name" value="M13"/>
    <property type="match status" value="1"/>
</dbReference>
<dbReference type="PROSITE" id="PS51885">
    <property type="entry name" value="NEPRILYSIN"/>
    <property type="match status" value="1"/>
</dbReference>
<dbReference type="InterPro" id="IPR018497">
    <property type="entry name" value="Peptidase_M13_C"/>
</dbReference>